<dbReference type="EMBL" id="CM046400">
    <property type="protein sequence ID" value="KAI8522538.1"/>
    <property type="molecule type" value="Genomic_DNA"/>
</dbReference>
<comment type="caution">
    <text evidence="1">The sequence shown here is derived from an EMBL/GenBank/DDBJ whole genome shotgun (WGS) entry which is preliminary data.</text>
</comment>
<evidence type="ECO:0000313" key="2">
    <source>
        <dbReference type="Proteomes" id="UP001062846"/>
    </source>
</evidence>
<organism evidence="1 2">
    <name type="scientific">Rhododendron molle</name>
    <name type="common">Chinese azalea</name>
    <name type="synonym">Azalea mollis</name>
    <dbReference type="NCBI Taxonomy" id="49168"/>
    <lineage>
        <taxon>Eukaryota</taxon>
        <taxon>Viridiplantae</taxon>
        <taxon>Streptophyta</taxon>
        <taxon>Embryophyta</taxon>
        <taxon>Tracheophyta</taxon>
        <taxon>Spermatophyta</taxon>
        <taxon>Magnoliopsida</taxon>
        <taxon>eudicotyledons</taxon>
        <taxon>Gunneridae</taxon>
        <taxon>Pentapetalae</taxon>
        <taxon>asterids</taxon>
        <taxon>Ericales</taxon>
        <taxon>Ericaceae</taxon>
        <taxon>Ericoideae</taxon>
        <taxon>Rhodoreae</taxon>
        <taxon>Rhododendron</taxon>
    </lineage>
</organism>
<gene>
    <name evidence="1" type="ORF">RHMOL_Rhmol13G0004600</name>
</gene>
<accession>A0ACC0L2X1</accession>
<dbReference type="Proteomes" id="UP001062846">
    <property type="component" value="Chromosome 13"/>
</dbReference>
<sequence>MASLVLLLKALMKFRHWDECLLVEGLIETNTDYEDAGRRRNLAVLGGKEQHYDHDYVWSIVVGADYESTTAHGIWSIDHESWIWVP</sequence>
<protein>
    <submittedName>
        <fullName evidence="1">Uncharacterized protein</fullName>
    </submittedName>
</protein>
<proteinExistence type="predicted"/>
<reference evidence="1" key="1">
    <citation type="submission" date="2022-02" db="EMBL/GenBank/DDBJ databases">
        <title>Plant Genome Project.</title>
        <authorList>
            <person name="Zhang R.-G."/>
        </authorList>
    </citation>
    <scope>NUCLEOTIDE SEQUENCE</scope>
    <source>
        <strain evidence="1">AT1</strain>
    </source>
</reference>
<name>A0ACC0L2X1_RHOML</name>
<evidence type="ECO:0000313" key="1">
    <source>
        <dbReference type="EMBL" id="KAI8522538.1"/>
    </source>
</evidence>
<keyword evidence="2" id="KW-1185">Reference proteome</keyword>